<dbReference type="InterPro" id="IPR029250">
    <property type="entry name" value="ECPIP"/>
</dbReference>
<dbReference type="GO" id="GO:0070062">
    <property type="term" value="C:extracellular exosome"/>
    <property type="evidence" value="ECO:0007669"/>
    <property type="project" value="Ensembl"/>
</dbReference>
<dbReference type="GeneTree" id="ENSGT00390000016499"/>
<dbReference type="AlphaFoldDB" id="U3IV95"/>
<reference evidence="1" key="2">
    <citation type="submission" date="2025-08" db="UniProtKB">
        <authorList>
            <consortium name="Ensembl"/>
        </authorList>
    </citation>
    <scope>IDENTIFICATION</scope>
</reference>
<name>U3IV95_ANAPP</name>
<reference evidence="1" key="3">
    <citation type="submission" date="2025-09" db="UniProtKB">
        <authorList>
            <consortium name="Ensembl"/>
        </authorList>
    </citation>
    <scope>IDENTIFICATION</scope>
</reference>
<dbReference type="GO" id="GO:0140494">
    <property type="term" value="C:migrasome"/>
    <property type="evidence" value="ECO:0007669"/>
    <property type="project" value="Ensembl"/>
</dbReference>
<evidence type="ECO:0000313" key="2">
    <source>
        <dbReference type="Proteomes" id="UP000016666"/>
    </source>
</evidence>
<sequence length="301" mass="33757">MKPIAFSTFSFWPSLFLAGFLGIHIADSFLRSQKNHTLIFTKESIIRNCSCLADIRDCDYNLANLMCNCRTVLPSTMEKTNYNSDLTIWFTDTSVLEMLLNFTRVCDLKLSFCGTAPLPTEYLTIWGLRKLRVKNKVKGQFPEQSVTISSSSNHEKEDFLAMHNKDRQMALKVSAVRGTIFENSSVVTCPKDFTFTSGKDTTGSKWISSLCTTSSSLPLSSSSALLVFCAPNTVAPVFTHLKSLSFEPKAKSPEFLEARSANDKSELLPKPNEMILFSCLDSEHSESLSFFICQVYRFVIS</sequence>
<accession>U3IV95</accession>
<dbReference type="Proteomes" id="UP000016666">
    <property type="component" value="Chromosome 1"/>
</dbReference>
<keyword evidence="2" id="KW-1185">Reference proteome</keyword>
<gene>
    <name evidence="1" type="primary">EPCIP</name>
</gene>
<dbReference type="GO" id="GO:0042802">
    <property type="term" value="F:identical protein binding"/>
    <property type="evidence" value="ECO:0007669"/>
    <property type="project" value="Ensembl"/>
</dbReference>
<dbReference type="HOGENOM" id="CLU_079917_0_0_1"/>
<dbReference type="GO" id="GO:0160040">
    <property type="term" value="P:mitocytosis"/>
    <property type="evidence" value="ECO:0007669"/>
    <property type="project" value="Ensembl"/>
</dbReference>
<dbReference type="STRING" id="8840.ENSAPLP00000011168"/>
<reference evidence="1 2" key="1">
    <citation type="submission" date="2017-10" db="EMBL/GenBank/DDBJ databases">
        <title>A new Pekin duck reference genome.</title>
        <authorList>
            <person name="Hou Z.-C."/>
            <person name="Zhou Z.-K."/>
            <person name="Zhu F."/>
            <person name="Hou S.-S."/>
        </authorList>
    </citation>
    <scope>NUCLEOTIDE SEQUENCE [LARGE SCALE GENOMIC DNA]</scope>
</reference>
<dbReference type="Ensembl" id="ENSAPLT00000011891.2">
    <property type="protein sequence ID" value="ENSAPLP00000011168.2"/>
    <property type="gene ID" value="ENSAPLG00000011426.2"/>
</dbReference>
<dbReference type="Pfam" id="PF15137">
    <property type="entry name" value="ECPIP"/>
    <property type="match status" value="1"/>
</dbReference>
<dbReference type="PANTHER" id="PTHR35658">
    <property type="entry name" value="RCG58666, ISOFORM CRA_A"/>
    <property type="match status" value="1"/>
</dbReference>
<organism evidence="1 2">
    <name type="scientific">Anas platyrhynchos platyrhynchos</name>
    <name type="common">Northern mallard</name>
    <dbReference type="NCBI Taxonomy" id="8840"/>
    <lineage>
        <taxon>Eukaryota</taxon>
        <taxon>Metazoa</taxon>
        <taxon>Chordata</taxon>
        <taxon>Craniata</taxon>
        <taxon>Vertebrata</taxon>
        <taxon>Euteleostomi</taxon>
        <taxon>Archelosauria</taxon>
        <taxon>Archosauria</taxon>
        <taxon>Dinosauria</taxon>
        <taxon>Saurischia</taxon>
        <taxon>Theropoda</taxon>
        <taxon>Coelurosauria</taxon>
        <taxon>Aves</taxon>
        <taxon>Neognathae</taxon>
        <taxon>Galloanserae</taxon>
        <taxon>Anseriformes</taxon>
        <taxon>Anatidae</taxon>
        <taxon>Anatinae</taxon>
        <taxon>Anas</taxon>
    </lineage>
</organism>
<dbReference type="PANTHER" id="PTHR35658:SF1">
    <property type="entry name" value="CHROMOSOME 21 OPEN READING FRAME 62"/>
    <property type="match status" value="1"/>
</dbReference>
<evidence type="ECO:0000313" key="1">
    <source>
        <dbReference type="Ensembl" id="ENSAPLP00000011168.2"/>
    </source>
</evidence>
<proteinExistence type="predicted"/>
<protein>
    <submittedName>
        <fullName evidence="1">Exosomal polycystin 1 interacting protein</fullName>
    </submittedName>
</protein>